<keyword evidence="4" id="KW-0808">Transferase</keyword>
<feature type="region of interest" description="Disordered" evidence="2">
    <location>
        <begin position="220"/>
        <end position="245"/>
    </location>
</feature>
<name>A0A840PCC2_9ACTN</name>
<dbReference type="InterPro" id="IPR051910">
    <property type="entry name" value="ComF/GntX_DNA_util-trans"/>
</dbReference>
<dbReference type="Gene3D" id="3.40.50.2020">
    <property type="match status" value="1"/>
</dbReference>
<accession>A0A840PCC2</accession>
<feature type="compositionally biased region" description="Basic and acidic residues" evidence="2">
    <location>
        <begin position="221"/>
        <end position="232"/>
    </location>
</feature>
<comment type="caution">
    <text evidence="4">The sequence shown here is derived from an EMBL/GenBank/DDBJ whole genome shotgun (WGS) entry which is preliminary data.</text>
</comment>
<dbReference type="Pfam" id="PF00156">
    <property type="entry name" value="Pribosyltran"/>
    <property type="match status" value="1"/>
</dbReference>
<evidence type="ECO:0000313" key="5">
    <source>
        <dbReference type="Proteomes" id="UP000578449"/>
    </source>
</evidence>
<dbReference type="EMBL" id="JACHGN010000009">
    <property type="protein sequence ID" value="MBB5134827.1"/>
    <property type="molecule type" value="Genomic_DNA"/>
</dbReference>
<dbReference type="InterPro" id="IPR029057">
    <property type="entry name" value="PRTase-like"/>
</dbReference>
<dbReference type="AlphaFoldDB" id="A0A840PCC2"/>
<dbReference type="InterPro" id="IPR000836">
    <property type="entry name" value="PRTase_dom"/>
</dbReference>
<feature type="domain" description="Phosphoribosyltransferase" evidence="3">
    <location>
        <begin position="181"/>
        <end position="222"/>
    </location>
</feature>
<dbReference type="SUPFAM" id="SSF53271">
    <property type="entry name" value="PRTase-like"/>
    <property type="match status" value="1"/>
</dbReference>
<keyword evidence="5" id="KW-1185">Reference proteome</keyword>
<sequence length="245" mass="24758">MSGGLLEFLLPQVCVGCGRDGDGLCGACAEGLRAGVGRRGPVPGPEGLPECWAAAEYGGVARRAIVGYKERGRVSLAARLGGVLGAVVAAACPRRPVVVVPVPGSPASRRRGHDHVRALARHAVRRVPGACLVTGAVEAVRAVDDQAGLSAPERAANLAGVFRVPPARAARLRAVCARAGGVVLVDDVVTTGVTLAELAAALRRAGVEATHAATIAATSRRRADGAGRRDHGAGIGAVRPARAAR</sequence>
<dbReference type="GO" id="GO:0016757">
    <property type="term" value="F:glycosyltransferase activity"/>
    <property type="evidence" value="ECO:0007669"/>
    <property type="project" value="UniProtKB-KW"/>
</dbReference>
<dbReference type="PANTHER" id="PTHR47505">
    <property type="entry name" value="DNA UTILIZATION PROTEIN YHGH"/>
    <property type="match status" value="1"/>
</dbReference>
<dbReference type="PANTHER" id="PTHR47505:SF1">
    <property type="entry name" value="DNA UTILIZATION PROTEIN YHGH"/>
    <property type="match status" value="1"/>
</dbReference>
<dbReference type="RefSeq" id="WP_185051711.1">
    <property type="nucleotide sequence ID" value="NZ_BAABIX010000004.1"/>
</dbReference>
<proteinExistence type="inferred from homology"/>
<evidence type="ECO:0000256" key="1">
    <source>
        <dbReference type="ARBA" id="ARBA00008007"/>
    </source>
</evidence>
<reference evidence="4 5" key="1">
    <citation type="submission" date="2020-08" db="EMBL/GenBank/DDBJ databases">
        <title>Genomic Encyclopedia of Type Strains, Phase IV (KMG-IV): sequencing the most valuable type-strain genomes for metagenomic binning, comparative biology and taxonomic classification.</title>
        <authorList>
            <person name="Goeker M."/>
        </authorList>
    </citation>
    <scope>NUCLEOTIDE SEQUENCE [LARGE SCALE GENOMIC DNA]</scope>
    <source>
        <strain evidence="4 5">DSM 45615</strain>
    </source>
</reference>
<gene>
    <name evidence="4" type="ORF">HNP84_004561</name>
</gene>
<dbReference type="Proteomes" id="UP000578449">
    <property type="component" value="Unassembled WGS sequence"/>
</dbReference>
<evidence type="ECO:0000313" key="4">
    <source>
        <dbReference type="EMBL" id="MBB5134827.1"/>
    </source>
</evidence>
<keyword evidence="4" id="KW-0328">Glycosyltransferase</keyword>
<evidence type="ECO:0000259" key="3">
    <source>
        <dbReference type="Pfam" id="PF00156"/>
    </source>
</evidence>
<comment type="similarity">
    <text evidence="1">Belongs to the ComF/GntX family.</text>
</comment>
<organism evidence="4 5">
    <name type="scientific">Thermocatellispora tengchongensis</name>
    <dbReference type="NCBI Taxonomy" id="1073253"/>
    <lineage>
        <taxon>Bacteria</taxon>
        <taxon>Bacillati</taxon>
        <taxon>Actinomycetota</taxon>
        <taxon>Actinomycetes</taxon>
        <taxon>Streptosporangiales</taxon>
        <taxon>Streptosporangiaceae</taxon>
        <taxon>Thermocatellispora</taxon>
    </lineage>
</organism>
<evidence type="ECO:0000256" key="2">
    <source>
        <dbReference type="SAM" id="MobiDB-lite"/>
    </source>
</evidence>
<protein>
    <submittedName>
        <fullName evidence="4">Putative amidophosphoribosyltransferase</fullName>
    </submittedName>
</protein>